<name>A0A644X4Z6_9ZZZZ</name>
<sequence>MKLSESFNFLIFLAITFCFSCQCQSQIQILDNCSLKCENAVPDSIKFISIVHGVEFHYYEYPQKYTLKSLKFYWDEYSGKWEDYEDSVRWTSPDSSFVMLKYIEGFNYDYPLDSFGDIDYDKIDSVRIHEIIDERFEKAGKCAFLQYPDAKTEYICRSKNMLTICAKSPEKRLFYKIIVVHVEGGMNDFVILSIEYPLKQSDEFDAIAIECMNYFSNE</sequence>
<accession>A0A644X4Z6</accession>
<organism evidence="1">
    <name type="scientific">bioreactor metagenome</name>
    <dbReference type="NCBI Taxonomy" id="1076179"/>
    <lineage>
        <taxon>unclassified sequences</taxon>
        <taxon>metagenomes</taxon>
        <taxon>ecological metagenomes</taxon>
    </lineage>
</organism>
<dbReference type="AlphaFoldDB" id="A0A644X4Z6"/>
<gene>
    <name evidence="1" type="ORF">SDC9_57258</name>
</gene>
<protein>
    <submittedName>
        <fullName evidence="1">Uncharacterized protein</fullName>
    </submittedName>
</protein>
<proteinExistence type="predicted"/>
<reference evidence="1" key="1">
    <citation type="submission" date="2019-08" db="EMBL/GenBank/DDBJ databases">
        <authorList>
            <person name="Kucharzyk K."/>
            <person name="Murdoch R.W."/>
            <person name="Higgins S."/>
            <person name="Loffler F."/>
        </authorList>
    </citation>
    <scope>NUCLEOTIDE SEQUENCE</scope>
</reference>
<evidence type="ECO:0000313" key="1">
    <source>
        <dbReference type="EMBL" id="MPM10921.1"/>
    </source>
</evidence>
<dbReference type="EMBL" id="VSSQ01001758">
    <property type="protein sequence ID" value="MPM10921.1"/>
    <property type="molecule type" value="Genomic_DNA"/>
</dbReference>
<comment type="caution">
    <text evidence="1">The sequence shown here is derived from an EMBL/GenBank/DDBJ whole genome shotgun (WGS) entry which is preliminary data.</text>
</comment>